<name>A0A2Z6B318_9BACT</name>
<reference evidence="2 3" key="1">
    <citation type="journal article" date="2018" name="Sci. Adv.">
        <title>Multi-heme cytochromes provide a pathway for survival in energy-limited environments.</title>
        <authorList>
            <person name="Deng X."/>
            <person name="Dohmae N."/>
            <person name="Nealson K.H."/>
            <person name="Hashimoto K."/>
            <person name="Okamoto A."/>
        </authorList>
    </citation>
    <scope>NUCLEOTIDE SEQUENCE [LARGE SCALE GENOMIC DNA]</scope>
    <source>
        <strain evidence="2 3">IS5</strain>
    </source>
</reference>
<proteinExistence type="inferred from homology"/>
<dbReference type="Proteomes" id="UP000269883">
    <property type="component" value="Chromosome"/>
</dbReference>
<dbReference type="Pfam" id="PF05443">
    <property type="entry name" value="ROS_MUCR"/>
    <property type="match status" value="1"/>
</dbReference>
<accession>A0A2Z6B318</accession>
<dbReference type="InterPro" id="IPR041920">
    <property type="entry name" value="ROS/MUCR_sf"/>
</dbReference>
<dbReference type="GO" id="GO:0008270">
    <property type="term" value="F:zinc ion binding"/>
    <property type="evidence" value="ECO:0007669"/>
    <property type="project" value="InterPro"/>
</dbReference>
<comment type="similarity">
    <text evidence="1">Belongs to the ros/MucR family.</text>
</comment>
<organism evidence="2 3">
    <name type="scientific">Desulfovibrio ferrophilus</name>
    <dbReference type="NCBI Taxonomy" id="241368"/>
    <lineage>
        <taxon>Bacteria</taxon>
        <taxon>Pseudomonadati</taxon>
        <taxon>Thermodesulfobacteriota</taxon>
        <taxon>Desulfovibrionia</taxon>
        <taxon>Desulfovibrionales</taxon>
        <taxon>Desulfovibrionaceae</taxon>
        <taxon>Desulfovibrio</taxon>
    </lineage>
</organism>
<dbReference type="GO" id="GO:0006355">
    <property type="term" value="P:regulation of DNA-templated transcription"/>
    <property type="evidence" value="ECO:0007669"/>
    <property type="project" value="InterPro"/>
</dbReference>
<dbReference type="OrthoDB" id="9809693at2"/>
<dbReference type="RefSeq" id="WP_126380847.1">
    <property type="nucleotide sequence ID" value="NZ_AP017378.1"/>
</dbReference>
<dbReference type="InterPro" id="IPR008807">
    <property type="entry name" value="ROS_MUCR"/>
</dbReference>
<gene>
    <name evidence="2" type="ORF">DFE_3112</name>
</gene>
<keyword evidence="3" id="KW-1185">Reference proteome</keyword>
<dbReference type="EMBL" id="AP017378">
    <property type="protein sequence ID" value="BBD09838.1"/>
    <property type="molecule type" value="Genomic_DNA"/>
</dbReference>
<protein>
    <submittedName>
        <fullName evidence="2">MucR family transcriptional regulator</fullName>
    </submittedName>
</protein>
<dbReference type="AlphaFoldDB" id="A0A2Z6B318"/>
<dbReference type="Gene3D" id="1.10.10.1550">
    <property type="entry name" value="ROS/MUCR transcriptional regulator protein"/>
    <property type="match status" value="1"/>
</dbReference>
<evidence type="ECO:0000313" key="3">
    <source>
        <dbReference type="Proteomes" id="UP000269883"/>
    </source>
</evidence>
<sequence>MDEYLKEALEIVKAQASVRNMTEEEIISMVEKLAKGIGSISEGVEEAAEAQNPAVDPKKAIREKSIICLECGKSFKVLTKRHLITHDLTPLEYKEKWGYTKKTSLVCKSLARERRKKMADMKLWERRGKNKK</sequence>
<dbReference type="KEGG" id="dfl:DFE_3112"/>
<evidence type="ECO:0000313" key="2">
    <source>
        <dbReference type="EMBL" id="BBD09838.1"/>
    </source>
</evidence>
<dbReference type="GO" id="GO:0003677">
    <property type="term" value="F:DNA binding"/>
    <property type="evidence" value="ECO:0007669"/>
    <property type="project" value="InterPro"/>
</dbReference>
<evidence type="ECO:0000256" key="1">
    <source>
        <dbReference type="ARBA" id="ARBA00007031"/>
    </source>
</evidence>